<comment type="similarity">
    <text evidence="2">Belongs to the ABC transporter superfamily. ABCA family.</text>
</comment>
<keyword evidence="3" id="KW-0813">Transport</keyword>
<gene>
    <name evidence="12" type="ORF">D9615_001087</name>
</gene>
<keyword evidence="9 10" id="KW-0472">Membrane</keyword>
<evidence type="ECO:0000256" key="8">
    <source>
        <dbReference type="ARBA" id="ARBA00022989"/>
    </source>
</evidence>
<organism evidence="12 13">
    <name type="scientific">Tricholomella constricta</name>
    <dbReference type="NCBI Taxonomy" id="117010"/>
    <lineage>
        <taxon>Eukaryota</taxon>
        <taxon>Fungi</taxon>
        <taxon>Dikarya</taxon>
        <taxon>Basidiomycota</taxon>
        <taxon>Agaricomycotina</taxon>
        <taxon>Agaricomycetes</taxon>
        <taxon>Agaricomycetidae</taxon>
        <taxon>Agaricales</taxon>
        <taxon>Tricholomatineae</taxon>
        <taxon>Lyophyllaceae</taxon>
        <taxon>Tricholomella</taxon>
    </lineage>
</organism>
<feature type="transmembrane region" description="Helical" evidence="10">
    <location>
        <begin position="305"/>
        <end position="328"/>
    </location>
</feature>
<keyword evidence="5" id="KW-0677">Repeat</keyword>
<keyword evidence="4 10" id="KW-0812">Transmembrane</keyword>
<keyword evidence="13" id="KW-1185">Reference proteome</keyword>
<evidence type="ECO:0000256" key="2">
    <source>
        <dbReference type="ARBA" id="ARBA00008869"/>
    </source>
</evidence>
<evidence type="ECO:0000313" key="13">
    <source>
        <dbReference type="Proteomes" id="UP000565441"/>
    </source>
</evidence>
<keyword evidence="6" id="KW-0547">Nucleotide-binding</keyword>
<dbReference type="PANTHER" id="PTHR19229:SF36">
    <property type="entry name" value="ATP-BINDING CASSETTE SUB-FAMILY A MEMBER 2"/>
    <property type="match status" value="1"/>
</dbReference>
<evidence type="ECO:0000259" key="11">
    <source>
        <dbReference type="PROSITE" id="PS50893"/>
    </source>
</evidence>
<dbReference type="Pfam" id="PF00005">
    <property type="entry name" value="ABC_tran"/>
    <property type="match status" value="2"/>
</dbReference>
<feature type="transmembrane region" description="Helical" evidence="10">
    <location>
        <begin position="334"/>
        <end position="353"/>
    </location>
</feature>
<dbReference type="InterPro" id="IPR026082">
    <property type="entry name" value="ABCA"/>
</dbReference>
<dbReference type="CDD" id="cd03263">
    <property type="entry name" value="ABC_subfamily_A"/>
    <property type="match status" value="2"/>
</dbReference>
<dbReference type="InterPro" id="IPR013525">
    <property type="entry name" value="ABC2_TM"/>
</dbReference>
<evidence type="ECO:0000256" key="9">
    <source>
        <dbReference type="ARBA" id="ARBA00023136"/>
    </source>
</evidence>
<evidence type="ECO:0000313" key="12">
    <source>
        <dbReference type="EMBL" id="KAF5385138.1"/>
    </source>
</evidence>
<evidence type="ECO:0000256" key="10">
    <source>
        <dbReference type="SAM" id="Phobius"/>
    </source>
</evidence>
<dbReference type="Pfam" id="PF12698">
    <property type="entry name" value="ABC2_membrane_3"/>
    <property type="match status" value="2"/>
</dbReference>
<feature type="transmembrane region" description="Helical" evidence="10">
    <location>
        <begin position="401"/>
        <end position="420"/>
    </location>
</feature>
<name>A0A8H5HKR5_9AGAR</name>
<dbReference type="GO" id="GO:0016887">
    <property type="term" value="F:ATP hydrolysis activity"/>
    <property type="evidence" value="ECO:0007669"/>
    <property type="project" value="InterPro"/>
</dbReference>
<dbReference type="PANTHER" id="PTHR19229">
    <property type="entry name" value="ATP-BINDING CASSETTE TRANSPORTER SUBFAMILY A ABCA"/>
    <property type="match status" value="1"/>
</dbReference>
<dbReference type="InterPro" id="IPR003593">
    <property type="entry name" value="AAA+_ATPase"/>
</dbReference>
<dbReference type="GO" id="GO:0016020">
    <property type="term" value="C:membrane"/>
    <property type="evidence" value="ECO:0007669"/>
    <property type="project" value="UniProtKB-SubCell"/>
</dbReference>
<feature type="transmembrane region" description="Helical" evidence="10">
    <location>
        <begin position="833"/>
        <end position="854"/>
    </location>
</feature>
<dbReference type="PROSITE" id="PS50893">
    <property type="entry name" value="ABC_TRANSPORTER_2"/>
    <property type="match status" value="2"/>
</dbReference>
<dbReference type="Proteomes" id="UP000565441">
    <property type="component" value="Unassembled WGS sequence"/>
</dbReference>
<evidence type="ECO:0000256" key="6">
    <source>
        <dbReference type="ARBA" id="ARBA00022741"/>
    </source>
</evidence>
<feature type="transmembrane region" description="Helical" evidence="10">
    <location>
        <begin position="1083"/>
        <end position="1103"/>
    </location>
</feature>
<feature type="transmembrane region" description="Helical" evidence="10">
    <location>
        <begin position="25"/>
        <end position="49"/>
    </location>
</feature>
<dbReference type="InterPro" id="IPR003439">
    <property type="entry name" value="ABC_transporter-like_ATP-bd"/>
</dbReference>
<feature type="transmembrane region" description="Helical" evidence="10">
    <location>
        <begin position="1006"/>
        <end position="1025"/>
    </location>
</feature>
<accession>A0A8H5HKR5</accession>
<feature type="transmembrane region" description="Helical" evidence="10">
    <location>
        <begin position="1046"/>
        <end position="1071"/>
    </location>
</feature>
<comment type="caution">
    <text evidence="12">The sequence shown here is derived from an EMBL/GenBank/DDBJ whole genome shotgun (WGS) entry which is preliminary data.</text>
</comment>
<dbReference type="InterPro" id="IPR027417">
    <property type="entry name" value="P-loop_NTPase"/>
</dbReference>
<reference evidence="12 13" key="1">
    <citation type="journal article" date="2020" name="ISME J.">
        <title>Uncovering the hidden diversity of litter-decomposition mechanisms in mushroom-forming fungi.</title>
        <authorList>
            <person name="Floudas D."/>
            <person name="Bentzer J."/>
            <person name="Ahren D."/>
            <person name="Johansson T."/>
            <person name="Persson P."/>
            <person name="Tunlid A."/>
        </authorList>
    </citation>
    <scope>NUCLEOTIDE SEQUENCE [LARGE SCALE GENOMIC DNA]</scope>
    <source>
        <strain evidence="12 13">CBS 661.87</strain>
    </source>
</reference>
<dbReference type="InterPro" id="IPR017871">
    <property type="entry name" value="ABC_transporter-like_CS"/>
</dbReference>
<feature type="domain" description="ABC transporter" evidence="11">
    <location>
        <begin position="458"/>
        <end position="692"/>
    </location>
</feature>
<dbReference type="GO" id="GO:0005524">
    <property type="term" value="F:ATP binding"/>
    <property type="evidence" value="ECO:0007669"/>
    <property type="project" value="UniProtKB-KW"/>
</dbReference>
<feature type="transmembrane region" description="Helical" evidence="10">
    <location>
        <begin position="228"/>
        <end position="245"/>
    </location>
</feature>
<feature type="transmembrane region" description="Helical" evidence="10">
    <location>
        <begin position="1199"/>
        <end position="1216"/>
    </location>
</feature>
<dbReference type="EMBL" id="JAACJP010000004">
    <property type="protein sequence ID" value="KAF5385138.1"/>
    <property type="molecule type" value="Genomic_DNA"/>
</dbReference>
<evidence type="ECO:0000256" key="1">
    <source>
        <dbReference type="ARBA" id="ARBA00004141"/>
    </source>
</evidence>
<protein>
    <recommendedName>
        <fullName evidence="11">ABC transporter domain-containing protein</fullName>
    </recommendedName>
</protein>
<dbReference type="Gene3D" id="3.40.50.300">
    <property type="entry name" value="P-loop containing nucleotide triphosphate hydrolases"/>
    <property type="match status" value="2"/>
</dbReference>
<sequence>MSSLFWIQLRTLIWKNWIVLSKHSFLNILRCFILPIAYGVFLAVAQIFLNKPNNFGIGEPISIFSLQEQFDGGSTLIWADGTDGASIPSPTDIMAHITATFTPAQKNAIKKVESPADIPFACPQNFNFLSECFAAIAFNDIPANTTTGKPVNYTIRADAGLTFIDVVRHTSDFEKRILPLQWAIDQAIIELKTGVKLPTPLEWPYSKKTNEEQSEDIRLSYVRGIRELLVIALFVCFVGIAYQLPGAVAGERANGITAHMKAMGLLDSARILSWHISISLTYIPAWIIVGITWRFRIFAQTNTGLIIVVHLLLGLVLGSWSFFVAAPFGKSPQLAAVVTTFSSIMFVIIAVVMQHAGNGTTFIFSIIFPPSFYVFALRAVAGYENHHLPTNAIKGDPDTNLVLLVTIVAAIIDIFLWPYLAVLLERWLYDVADPSGRSWKFWQKRRHEILTIPEDVAISVRNLNKTFKTPWFSRKAAVTAIADLSFDIPKSGIFVLLGSNGAGKSTSLSIIGSLSGRTSGTIVFEGGVARPPRGTIGIVPQRNVLFPELTCVQTLRVWKAVKWSKYSESDEDVEQLLRDCDLEAKINSNAATLSGGQKRKLQLAIGLIGGSKIVLVDECTSGVDPLSRRALWRTLTSFRQDRTIVFTTHFLDEADLLADHIAILAAPGKLIADGSPVALKRDLGEGYSIQVSFYAQVGGEKDGLNPASELLECIKGIAPQTHVSITLPHQNCYHLKTRDAVVVGEVLKLLDGEKGTYNIASYDVLGTSIEDIFLDLMSKNDVSAGHENLTGTNSTSEIIEPTVMELANGRAMSPLKQALTIFYKRRLIARRSWLTPVLTILIAVAGATIPLVFIRGKQQNCIRRFSNSTNIPLYLPNSPIVPFTFGPSSRVLTSPPGITSILGSSAAFFRITNVTDDAAFIDTIQQDYRNLSLGGFSLDLATGSSLIAWEASPPGLMGPSMLNLANNIHFNNALNTSNGGSTPTIIRTGYATFPPVGAGTLVSLKWMGFFGAVMAVFPAFFALYVSRERRSSVQAMQMSNGLGDPVGLWLGHLTFDTITSVILATIIIIVFATASNQFQGLGFLWFCMVLYGITGALFSYCVSLMVASPLAAFATVAGYQIVMFILYLSGYLLTLTYGKTSAAPHIITIIHFTLSLASPVASVTRAALVSVNLFSLLCDGSTPVTSASMGQIIRFGGPILYLIVYSFILLGILVWVDSGSILPRRVRGVKKHIPGNGSSRPAPQDVLEEAKTASDSQDLLRVLDVSKAYQGNKVVDGVSLGVSQDTVFALLGPNGAGKTTTFNMIRGDVIPDTGDVIIAGTSVVHHPRTARLSLGVCPQFTAIDSQLTVREHLLVYGRLKGLRSGAELLENVEAILRGTSLVTYADRLASKLSGGNQRKLSLAISLIGNPAVVLIDEFSTGIDAKMKRDMWQTLRNVAIGKAVIITTHSMEEASALASRVGILAKQLLAVGSTEELSARYARYEVHFSCRTRHEVLKAQTLMAKIPGSRMADDVATRFEVPIEAGGMSLAQLFTLLSSEGDFSEYTVEKASLESVFLHVIRENNVREEDNVVRGKRSWKRLWIL</sequence>
<dbReference type="SMART" id="SM00382">
    <property type="entry name" value="AAA"/>
    <property type="match status" value="2"/>
</dbReference>
<feature type="transmembrane region" description="Helical" evidence="10">
    <location>
        <begin position="360"/>
        <end position="381"/>
    </location>
</feature>
<feature type="transmembrane region" description="Helical" evidence="10">
    <location>
        <begin position="1145"/>
        <end position="1178"/>
    </location>
</feature>
<evidence type="ECO:0000256" key="5">
    <source>
        <dbReference type="ARBA" id="ARBA00022737"/>
    </source>
</evidence>
<comment type="subcellular location">
    <subcellularLocation>
        <location evidence="1">Membrane</location>
        <topology evidence="1">Multi-pass membrane protein</topology>
    </subcellularLocation>
</comment>
<evidence type="ECO:0000256" key="3">
    <source>
        <dbReference type="ARBA" id="ARBA00022448"/>
    </source>
</evidence>
<dbReference type="GO" id="GO:0005319">
    <property type="term" value="F:lipid transporter activity"/>
    <property type="evidence" value="ECO:0007669"/>
    <property type="project" value="TreeGrafter"/>
</dbReference>
<proteinExistence type="inferred from homology"/>
<dbReference type="PROSITE" id="PS00211">
    <property type="entry name" value="ABC_TRANSPORTER_1"/>
    <property type="match status" value="2"/>
</dbReference>
<dbReference type="OrthoDB" id="8061355at2759"/>
<keyword evidence="7" id="KW-0067">ATP-binding</keyword>
<feature type="domain" description="ABC transporter" evidence="11">
    <location>
        <begin position="1260"/>
        <end position="1489"/>
    </location>
</feature>
<evidence type="ECO:0000256" key="7">
    <source>
        <dbReference type="ARBA" id="ARBA00022840"/>
    </source>
</evidence>
<evidence type="ECO:0000256" key="4">
    <source>
        <dbReference type="ARBA" id="ARBA00022692"/>
    </source>
</evidence>
<dbReference type="SUPFAM" id="SSF52540">
    <property type="entry name" value="P-loop containing nucleoside triphosphate hydrolases"/>
    <property type="match status" value="2"/>
</dbReference>
<feature type="transmembrane region" description="Helical" evidence="10">
    <location>
        <begin position="271"/>
        <end position="293"/>
    </location>
</feature>
<dbReference type="GO" id="GO:0140359">
    <property type="term" value="F:ABC-type transporter activity"/>
    <property type="evidence" value="ECO:0007669"/>
    <property type="project" value="InterPro"/>
</dbReference>
<keyword evidence="8 10" id="KW-1133">Transmembrane helix</keyword>
<feature type="transmembrane region" description="Helical" evidence="10">
    <location>
        <begin position="1110"/>
        <end position="1133"/>
    </location>
</feature>